<dbReference type="OrthoDB" id="196738at2"/>
<dbReference type="CDD" id="cd20753">
    <property type="entry name" value="cyt_P460_Mc-like"/>
    <property type="match status" value="1"/>
</dbReference>
<reference evidence="3 4" key="1">
    <citation type="submission" date="2019-02" db="EMBL/GenBank/DDBJ databases">
        <title>Genomic Encyclopedia of Archaeal and Bacterial Type Strains, Phase II (KMG-II): from individual species to whole genera.</title>
        <authorList>
            <person name="Goeker M."/>
        </authorList>
    </citation>
    <scope>NUCLEOTIDE SEQUENCE [LARGE SCALE GENOMIC DNA]</scope>
    <source>
        <strain evidence="3 4">DSM 18101</strain>
    </source>
</reference>
<evidence type="ECO:0000313" key="4">
    <source>
        <dbReference type="Proteomes" id="UP000292958"/>
    </source>
</evidence>
<dbReference type="SMART" id="SM01235">
    <property type="entry name" value="Haem_bd"/>
    <property type="match status" value="1"/>
</dbReference>
<dbReference type="InterPro" id="IPR032033">
    <property type="entry name" value="Cytochrome_P460"/>
</dbReference>
<accession>A0A4Q7YY26</accession>
<dbReference type="Gene3D" id="3.50.70.20">
    <property type="entry name" value="Cytochrome P460"/>
    <property type="match status" value="1"/>
</dbReference>
<keyword evidence="1" id="KW-0472">Membrane</keyword>
<dbReference type="EMBL" id="SHKW01000001">
    <property type="protein sequence ID" value="RZU42009.1"/>
    <property type="molecule type" value="Genomic_DNA"/>
</dbReference>
<dbReference type="InterPro" id="IPR025992">
    <property type="entry name" value="Haem-bd"/>
</dbReference>
<dbReference type="Pfam" id="PF16694">
    <property type="entry name" value="Cytochrome_P460"/>
    <property type="match status" value="1"/>
</dbReference>
<dbReference type="RefSeq" id="WP_130419830.1">
    <property type="nucleotide sequence ID" value="NZ_SHKW01000001.1"/>
</dbReference>
<dbReference type="InterPro" id="IPR038142">
    <property type="entry name" value="Cytochrome_P460_sp"/>
</dbReference>
<organism evidence="3 4">
    <name type="scientific">Edaphobacter modestus</name>
    <dbReference type="NCBI Taxonomy" id="388466"/>
    <lineage>
        <taxon>Bacteria</taxon>
        <taxon>Pseudomonadati</taxon>
        <taxon>Acidobacteriota</taxon>
        <taxon>Terriglobia</taxon>
        <taxon>Terriglobales</taxon>
        <taxon>Acidobacteriaceae</taxon>
        <taxon>Edaphobacter</taxon>
    </lineage>
</organism>
<proteinExistence type="predicted"/>
<dbReference type="Proteomes" id="UP000292958">
    <property type="component" value="Unassembled WGS sequence"/>
</dbReference>
<dbReference type="AlphaFoldDB" id="A0A4Q7YY26"/>
<dbReference type="Pfam" id="PF14376">
    <property type="entry name" value="Haem_bd"/>
    <property type="match status" value="1"/>
</dbReference>
<feature type="transmembrane region" description="Helical" evidence="1">
    <location>
        <begin position="9"/>
        <end position="27"/>
    </location>
</feature>
<evidence type="ECO:0000256" key="1">
    <source>
        <dbReference type="SAM" id="Phobius"/>
    </source>
</evidence>
<feature type="domain" description="Haem-binding" evidence="2">
    <location>
        <begin position="18"/>
        <end position="147"/>
    </location>
</feature>
<keyword evidence="1" id="KW-0812">Transmembrane</keyword>
<keyword evidence="4" id="KW-1185">Reference proteome</keyword>
<gene>
    <name evidence="3" type="ORF">BDD14_3551</name>
</gene>
<sequence>MEPRTTARTLSYLIVIALVGFVAIQFVRPRLDNPPVTAEIQAPPEVKRVLKNSCYDCHSNETRLPWFDHVAPAYWLVTADVEEARKHVNFSEIGKLPAAQQKGILYEAVNQAQMGAMPLPRYTMIHPHARITAEDLAVLKNYLNPPAPAPAPDDAAKVAADTQYDKWIHASSAMLNVQPELNGIRYFPDYRNWKVLSTTDRFDNHTLRIIFGNDIAMRAIAEHHINPWPKGTVFAKAAWAQQVDANGDTKTGSFIQVEFMIKDSEKYASTKGWGYARWRGTDLKPYGKDADFANECVGCHNPVRHNDYVYSFPLAGQQ</sequence>
<evidence type="ECO:0000313" key="3">
    <source>
        <dbReference type="EMBL" id="RZU42009.1"/>
    </source>
</evidence>
<keyword evidence="1" id="KW-1133">Transmembrane helix</keyword>
<comment type="caution">
    <text evidence="3">The sequence shown here is derived from an EMBL/GenBank/DDBJ whole genome shotgun (WGS) entry which is preliminary data.</text>
</comment>
<evidence type="ECO:0000259" key="2">
    <source>
        <dbReference type="SMART" id="SM01235"/>
    </source>
</evidence>
<name>A0A4Q7YY26_9BACT</name>
<protein>
    <submittedName>
        <fullName evidence="3">Cytochrome P460</fullName>
    </submittedName>
</protein>